<proteinExistence type="predicted"/>
<evidence type="ECO:0000313" key="1">
    <source>
        <dbReference type="EMBL" id="KAF9486931.1"/>
    </source>
</evidence>
<gene>
    <name evidence="1" type="ORF">BDN71DRAFT_1459035</name>
</gene>
<accession>A0A9P5ZJC4</accession>
<dbReference type="AlphaFoldDB" id="A0A9P5ZJC4"/>
<name>A0A9P5ZJC4_PLEER</name>
<keyword evidence="2" id="KW-1185">Reference proteome</keyword>
<organism evidence="1 2">
    <name type="scientific">Pleurotus eryngii</name>
    <name type="common">Boletus of the steppes</name>
    <dbReference type="NCBI Taxonomy" id="5323"/>
    <lineage>
        <taxon>Eukaryota</taxon>
        <taxon>Fungi</taxon>
        <taxon>Dikarya</taxon>
        <taxon>Basidiomycota</taxon>
        <taxon>Agaricomycotina</taxon>
        <taxon>Agaricomycetes</taxon>
        <taxon>Agaricomycetidae</taxon>
        <taxon>Agaricales</taxon>
        <taxon>Pleurotineae</taxon>
        <taxon>Pleurotaceae</taxon>
        <taxon>Pleurotus</taxon>
    </lineage>
</organism>
<dbReference type="Proteomes" id="UP000807025">
    <property type="component" value="Unassembled WGS sequence"/>
</dbReference>
<dbReference type="EMBL" id="MU154854">
    <property type="protein sequence ID" value="KAF9486931.1"/>
    <property type="molecule type" value="Genomic_DNA"/>
</dbReference>
<comment type="caution">
    <text evidence="1">The sequence shown here is derived from an EMBL/GenBank/DDBJ whole genome shotgun (WGS) entry which is preliminary data.</text>
</comment>
<sequence>MSPRARLSRTAQLRMRPSAGVVPAISMMPRLLARHVQPAEMILVIASLLSAARLREDNCAISLKRRYRERPRLERKWMKRPLVSGYNARLSRVNGAVDCAWIGVKDRLVWVKDTTSPGRGLGIFGYGVGESNRFV</sequence>
<reference evidence="1" key="1">
    <citation type="submission" date="2020-11" db="EMBL/GenBank/DDBJ databases">
        <authorList>
            <consortium name="DOE Joint Genome Institute"/>
            <person name="Ahrendt S."/>
            <person name="Riley R."/>
            <person name="Andreopoulos W."/>
            <person name="Labutti K."/>
            <person name="Pangilinan J."/>
            <person name="Ruiz-Duenas F.J."/>
            <person name="Barrasa J.M."/>
            <person name="Sanchez-Garcia M."/>
            <person name="Camarero S."/>
            <person name="Miyauchi S."/>
            <person name="Serrano A."/>
            <person name="Linde D."/>
            <person name="Babiker R."/>
            <person name="Drula E."/>
            <person name="Ayuso-Fernandez I."/>
            <person name="Pacheco R."/>
            <person name="Padilla G."/>
            <person name="Ferreira P."/>
            <person name="Barriuso J."/>
            <person name="Kellner H."/>
            <person name="Castanera R."/>
            <person name="Alfaro M."/>
            <person name="Ramirez L."/>
            <person name="Pisabarro A.G."/>
            <person name="Kuo A."/>
            <person name="Tritt A."/>
            <person name="Lipzen A."/>
            <person name="He G."/>
            <person name="Yan M."/>
            <person name="Ng V."/>
            <person name="Cullen D."/>
            <person name="Martin F."/>
            <person name="Rosso M.-N."/>
            <person name="Henrissat B."/>
            <person name="Hibbett D."/>
            <person name="Martinez A.T."/>
            <person name="Grigoriev I.V."/>
        </authorList>
    </citation>
    <scope>NUCLEOTIDE SEQUENCE</scope>
    <source>
        <strain evidence="1">ATCC 90797</strain>
    </source>
</reference>
<protein>
    <submittedName>
        <fullName evidence="1">Uncharacterized protein</fullName>
    </submittedName>
</protein>
<evidence type="ECO:0000313" key="2">
    <source>
        <dbReference type="Proteomes" id="UP000807025"/>
    </source>
</evidence>